<accession>A0A1F7Z1J1</accession>
<protein>
    <submittedName>
        <fullName evidence="1">Uncharacterized protein</fullName>
    </submittedName>
</protein>
<gene>
    <name evidence="1" type="ORF">A2803_04950</name>
</gene>
<proteinExistence type="predicted"/>
<evidence type="ECO:0000313" key="1">
    <source>
        <dbReference type="EMBL" id="OGM33432.1"/>
    </source>
</evidence>
<reference evidence="1 2" key="1">
    <citation type="journal article" date="2016" name="Nat. Commun.">
        <title>Thousands of microbial genomes shed light on interconnected biogeochemical processes in an aquifer system.</title>
        <authorList>
            <person name="Anantharaman K."/>
            <person name="Brown C.T."/>
            <person name="Hug L.A."/>
            <person name="Sharon I."/>
            <person name="Castelle C.J."/>
            <person name="Probst A.J."/>
            <person name="Thomas B.C."/>
            <person name="Singh A."/>
            <person name="Wilkins M.J."/>
            <person name="Karaoz U."/>
            <person name="Brodie E.L."/>
            <person name="Williams K.H."/>
            <person name="Hubbard S.S."/>
            <person name="Banfield J.F."/>
        </authorList>
    </citation>
    <scope>NUCLEOTIDE SEQUENCE [LARGE SCALE GENOMIC DNA]</scope>
</reference>
<dbReference type="Proteomes" id="UP000178870">
    <property type="component" value="Unassembled WGS sequence"/>
</dbReference>
<name>A0A1F7Z1J1_9BACT</name>
<dbReference type="EMBL" id="MGGP01000002">
    <property type="protein sequence ID" value="OGM33432.1"/>
    <property type="molecule type" value="Genomic_DNA"/>
</dbReference>
<sequence length="68" mass="8056">MIHWAMALTKQDKDWIADNTRGLEYRIDGKIDDVKEELKQEMIEHRSAIMNHISSFAQEIEEKRVLSI</sequence>
<comment type="caution">
    <text evidence="1">The sequence shown here is derived from an EMBL/GenBank/DDBJ whole genome shotgun (WGS) entry which is preliminary data.</text>
</comment>
<dbReference type="AlphaFoldDB" id="A0A1F7Z1J1"/>
<organism evidence="1 2">
    <name type="scientific">Candidatus Woesebacteria bacterium RIFCSPHIGHO2_01_FULL_44_21</name>
    <dbReference type="NCBI Taxonomy" id="1802503"/>
    <lineage>
        <taxon>Bacteria</taxon>
        <taxon>Candidatus Woeseibacteriota</taxon>
    </lineage>
</organism>
<evidence type="ECO:0000313" key="2">
    <source>
        <dbReference type="Proteomes" id="UP000178870"/>
    </source>
</evidence>